<dbReference type="Proteomes" id="UP000016930">
    <property type="component" value="Unassembled WGS sequence"/>
</dbReference>
<name>M2R5Z6_CERS8</name>
<evidence type="ECO:0000313" key="1">
    <source>
        <dbReference type="EMBL" id="EMD33582.1"/>
    </source>
</evidence>
<dbReference type="AlphaFoldDB" id="M2R5Z6"/>
<dbReference type="Gene3D" id="1.20.930.20">
    <property type="entry name" value="Adaptor protein Cbl, N-terminal domain"/>
    <property type="match status" value="1"/>
</dbReference>
<dbReference type="CDD" id="cd21037">
    <property type="entry name" value="MLKL_NTD"/>
    <property type="match status" value="1"/>
</dbReference>
<reference evidence="1 2" key="1">
    <citation type="journal article" date="2012" name="Proc. Natl. Acad. Sci. U.S.A.">
        <title>Comparative genomics of Ceriporiopsis subvermispora and Phanerochaete chrysosporium provide insight into selective ligninolysis.</title>
        <authorList>
            <person name="Fernandez-Fueyo E."/>
            <person name="Ruiz-Duenas F.J."/>
            <person name="Ferreira P."/>
            <person name="Floudas D."/>
            <person name="Hibbett D.S."/>
            <person name="Canessa P."/>
            <person name="Larrondo L.F."/>
            <person name="James T.Y."/>
            <person name="Seelenfreund D."/>
            <person name="Lobos S."/>
            <person name="Polanco R."/>
            <person name="Tello M."/>
            <person name="Honda Y."/>
            <person name="Watanabe T."/>
            <person name="Watanabe T."/>
            <person name="Ryu J.S."/>
            <person name="Kubicek C.P."/>
            <person name="Schmoll M."/>
            <person name="Gaskell J."/>
            <person name="Hammel K.E."/>
            <person name="St John F.J."/>
            <person name="Vanden Wymelenberg A."/>
            <person name="Sabat G."/>
            <person name="Splinter BonDurant S."/>
            <person name="Syed K."/>
            <person name="Yadav J.S."/>
            <person name="Doddapaneni H."/>
            <person name="Subramanian V."/>
            <person name="Lavin J.L."/>
            <person name="Oguiza J.A."/>
            <person name="Perez G."/>
            <person name="Pisabarro A.G."/>
            <person name="Ramirez L."/>
            <person name="Santoyo F."/>
            <person name="Master E."/>
            <person name="Coutinho P.M."/>
            <person name="Henrissat B."/>
            <person name="Lombard V."/>
            <person name="Magnuson J.K."/>
            <person name="Kuees U."/>
            <person name="Hori C."/>
            <person name="Igarashi K."/>
            <person name="Samejima M."/>
            <person name="Held B.W."/>
            <person name="Barry K.W."/>
            <person name="LaButti K.M."/>
            <person name="Lapidus A."/>
            <person name="Lindquist E.A."/>
            <person name="Lucas S.M."/>
            <person name="Riley R."/>
            <person name="Salamov A.A."/>
            <person name="Hoffmeister D."/>
            <person name="Schwenk D."/>
            <person name="Hadar Y."/>
            <person name="Yarden O."/>
            <person name="de Vries R.P."/>
            <person name="Wiebenga A."/>
            <person name="Stenlid J."/>
            <person name="Eastwood D."/>
            <person name="Grigoriev I.V."/>
            <person name="Berka R.M."/>
            <person name="Blanchette R.A."/>
            <person name="Kersten P."/>
            <person name="Martinez A.T."/>
            <person name="Vicuna R."/>
            <person name="Cullen D."/>
        </authorList>
    </citation>
    <scope>NUCLEOTIDE SEQUENCE [LARGE SCALE GENOMIC DNA]</scope>
    <source>
        <strain evidence="1 2">B</strain>
    </source>
</reference>
<evidence type="ECO:0000313" key="2">
    <source>
        <dbReference type="Proteomes" id="UP000016930"/>
    </source>
</evidence>
<protein>
    <submittedName>
        <fullName evidence="1">Uncharacterized protein</fullName>
    </submittedName>
</protein>
<proteinExistence type="predicted"/>
<organism evidence="1 2">
    <name type="scientific">Ceriporiopsis subvermispora (strain B)</name>
    <name type="common">White-rot fungus</name>
    <name type="synonym">Gelatoporia subvermispora</name>
    <dbReference type="NCBI Taxonomy" id="914234"/>
    <lineage>
        <taxon>Eukaryota</taxon>
        <taxon>Fungi</taxon>
        <taxon>Dikarya</taxon>
        <taxon>Basidiomycota</taxon>
        <taxon>Agaricomycotina</taxon>
        <taxon>Agaricomycetes</taxon>
        <taxon>Polyporales</taxon>
        <taxon>Gelatoporiaceae</taxon>
        <taxon>Gelatoporia</taxon>
    </lineage>
</organism>
<sequence>MPRSISDDVLAHSLTELKVFNEESSTMSAVPVLPTVIDAVLELVETIEMVKYNKKQCHQLKERVIELGNELKEDFEEYHDALDPTLNVQLAKMLSMLDAINTDLEKLSRQGHVSCWAHQGSIRTMLEKHLGTVNQISHRYVRNMLKTLVKTETQQTTTQQATAQQATLPSLAKLFRAPITRKSSTSYRPRSQIV</sequence>
<accession>M2R5Z6</accession>
<keyword evidence="2" id="KW-1185">Reference proteome</keyword>
<dbReference type="InterPro" id="IPR036537">
    <property type="entry name" value="Adaptor_Cbl_N_dom_sf"/>
</dbReference>
<dbReference type="HOGENOM" id="CLU_1402262_0_0_1"/>
<gene>
    <name evidence="1" type="ORF">CERSUDRAFT_98148</name>
</gene>
<dbReference type="GO" id="GO:0007166">
    <property type="term" value="P:cell surface receptor signaling pathway"/>
    <property type="evidence" value="ECO:0007669"/>
    <property type="project" value="InterPro"/>
</dbReference>
<dbReference type="EMBL" id="KB445805">
    <property type="protein sequence ID" value="EMD33582.1"/>
    <property type="molecule type" value="Genomic_DNA"/>
</dbReference>
<dbReference type="InterPro" id="IPR059179">
    <property type="entry name" value="MLKL-like_MCAfunc"/>
</dbReference>